<reference evidence="4" key="3">
    <citation type="submission" date="2021-05" db="EMBL/GenBank/DDBJ databases">
        <title>Protein family content uncovers lineage relationships and bacterial pathway maintenance mechanisms in DPANN archaea.</title>
        <authorList>
            <person name="Castelle C.J."/>
            <person name="Meheust R."/>
            <person name="Jaffe A.L."/>
            <person name="Seitz K."/>
            <person name="Gong X."/>
            <person name="Baker B.J."/>
            <person name="Banfield J.F."/>
        </authorList>
    </citation>
    <scope>NUCLEOTIDE SEQUENCE</scope>
    <source>
        <strain evidence="4">RIFCSPLOWO2_01_FULL_43_13</strain>
    </source>
</reference>
<sequence length="85" mass="10358">MARNKEKELKEFLIASRKKIGPSITKAPFWAVRKKGKRILEKKQKRHWKQSELGLEFKRARKRQAGKRVKGKKHFKKSRYNRERR</sequence>
<feature type="region of interest" description="Disordered" evidence="1">
    <location>
        <begin position="51"/>
        <end position="85"/>
    </location>
</feature>
<reference evidence="2 5" key="1">
    <citation type="journal article" date="2020" name="bioRxiv">
        <title>A rank-normalized archaeal taxonomy based on genome phylogeny resolves widespread incomplete and uneven classifications.</title>
        <authorList>
            <person name="Rinke C."/>
            <person name="Chuvochina M."/>
            <person name="Mussig A.J."/>
            <person name="Chaumeil P.-A."/>
            <person name="Waite D.W."/>
            <person name="Whitman W.B."/>
            <person name="Parks D.H."/>
            <person name="Hugenholtz P."/>
        </authorList>
    </citation>
    <scope>NUCLEOTIDE SEQUENCE [LARGE SCALE GENOMIC DNA]</scope>
    <source>
        <strain evidence="2">UBA10191</strain>
    </source>
</reference>
<accession>A0A7J4KSA9</accession>
<dbReference type="EMBL" id="DUFW01000090">
    <property type="protein sequence ID" value="HIH22016.1"/>
    <property type="molecule type" value="Genomic_DNA"/>
</dbReference>
<proteinExistence type="predicted"/>
<protein>
    <recommendedName>
        <fullName evidence="6">50S ribosomal protein L39e</fullName>
    </recommendedName>
</protein>
<dbReference type="Proteomes" id="UP000590964">
    <property type="component" value="Unassembled WGS sequence"/>
</dbReference>
<evidence type="ECO:0000313" key="2">
    <source>
        <dbReference type="EMBL" id="HIH22016.1"/>
    </source>
</evidence>
<dbReference type="Proteomes" id="UP000527315">
    <property type="component" value="Unassembled WGS sequence"/>
</dbReference>
<reference evidence="4" key="2">
    <citation type="submission" date="2021-03" db="EMBL/GenBank/DDBJ databases">
        <authorList>
            <person name="Jaffe A."/>
        </authorList>
    </citation>
    <scope>NUCLEOTIDE SEQUENCE</scope>
    <source>
        <strain evidence="4">RIFCSPLOWO2_01_FULL_43_13</strain>
    </source>
</reference>
<evidence type="ECO:0000313" key="3">
    <source>
        <dbReference type="EMBL" id="HIH32728.1"/>
    </source>
</evidence>
<feature type="compositionally biased region" description="Basic residues" evidence="1">
    <location>
        <begin position="59"/>
        <end position="85"/>
    </location>
</feature>
<dbReference type="AlphaFoldDB" id="A0A7J4KSA9"/>
<gene>
    <name evidence="2" type="ORF">HA222_05165</name>
    <name evidence="3" type="ORF">HA227_00590</name>
    <name evidence="4" type="ORF">J4478_04340</name>
</gene>
<name>A0A7J4KSA9_9ARCH</name>
<dbReference type="EMBL" id="DUFJ01000014">
    <property type="protein sequence ID" value="HIH32728.1"/>
    <property type="molecule type" value="Genomic_DNA"/>
</dbReference>
<evidence type="ECO:0000313" key="4">
    <source>
        <dbReference type="EMBL" id="MBS3058601.1"/>
    </source>
</evidence>
<dbReference type="InterPro" id="IPR023626">
    <property type="entry name" value="Ribosomal_eL39_dom_sf"/>
</dbReference>
<evidence type="ECO:0008006" key="6">
    <source>
        <dbReference type="Google" id="ProtNLM"/>
    </source>
</evidence>
<evidence type="ECO:0000313" key="5">
    <source>
        <dbReference type="Proteomes" id="UP000527315"/>
    </source>
</evidence>
<organism evidence="3 5">
    <name type="scientific">Candidatus Iainarchaeum sp</name>
    <dbReference type="NCBI Taxonomy" id="3101447"/>
    <lineage>
        <taxon>Archaea</taxon>
        <taxon>Candidatus Iainarchaeota</taxon>
        <taxon>Candidatus Iainarchaeia</taxon>
        <taxon>Candidatus Iainarchaeales</taxon>
        <taxon>Candidatus Iainarchaeaceae</taxon>
        <taxon>Candidatus Iainarchaeum</taxon>
    </lineage>
</organism>
<comment type="caution">
    <text evidence="3">The sequence shown here is derived from an EMBL/GenBank/DDBJ whole genome shotgun (WGS) entry which is preliminary data.</text>
</comment>
<dbReference type="Proteomes" id="UP000680185">
    <property type="component" value="Unassembled WGS sequence"/>
</dbReference>
<evidence type="ECO:0000256" key="1">
    <source>
        <dbReference type="SAM" id="MobiDB-lite"/>
    </source>
</evidence>
<dbReference type="Gene3D" id="1.10.1620.10">
    <property type="entry name" value="Ribosomal protein L39e"/>
    <property type="match status" value="1"/>
</dbReference>
<dbReference type="EMBL" id="JAGVWB010000029">
    <property type="protein sequence ID" value="MBS3058601.1"/>
    <property type="molecule type" value="Genomic_DNA"/>
</dbReference>